<comment type="caution">
    <text evidence="15">The sequence shown here is derived from an EMBL/GenBank/DDBJ whole genome shotgun (WGS) entry which is preliminary data.</text>
</comment>
<keyword evidence="7 12" id="KW-0472">Membrane</keyword>
<name>A0A9J6DIZ0_RHIMP</name>
<evidence type="ECO:0000256" key="4">
    <source>
        <dbReference type="ARBA" id="ARBA00022692"/>
    </source>
</evidence>
<feature type="domain" description="Ionotropic glutamate receptor C-terminal" evidence="13">
    <location>
        <begin position="219"/>
        <end position="393"/>
    </location>
</feature>
<evidence type="ECO:0000256" key="8">
    <source>
        <dbReference type="ARBA" id="ARBA00023170"/>
    </source>
</evidence>
<dbReference type="VEuPathDB" id="VectorBase:LOC119173908"/>
<reference evidence="15" key="1">
    <citation type="journal article" date="2020" name="Cell">
        <title>Large-Scale Comparative Analyses of Tick Genomes Elucidate Their Genetic Diversity and Vector Capacities.</title>
        <authorList>
            <consortium name="Tick Genome and Microbiome Consortium (TIGMIC)"/>
            <person name="Jia N."/>
            <person name="Wang J."/>
            <person name="Shi W."/>
            <person name="Du L."/>
            <person name="Sun Y."/>
            <person name="Zhan W."/>
            <person name="Jiang J.F."/>
            <person name="Wang Q."/>
            <person name="Zhang B."/>
            <person name="Ji P."/>
            <person name="Bell-Sakyi L."/>
            <person name="Cui X.M."/>
            <person name="Yuan T.T."/>
            <person name="Jiang B.G."/>
            <person name="Yang W.F."/>
            <person name="Lam T.T."/>
            <person name="Chang Q.C."/>
            <person name="Ding S.J."/>
            <person name="Wang X.J."/>
            <person name="Zhu J.G."/>
            <person name="Ruan X.D."/>
            <person name="Zhao L."/>
            <person name="Wei J.T."/>
            <person name="Ye R.Z."/>
            <person name="Que T.C."/>
            <person name="Du C.H."/>
            <person name="Zhou Y.H."/>
            <person name="Cheng J.X."/>
            <person name="Dai P.F."/>
            <person name="Guo W.B."/>
            <person name="Han X.H."/>
            <person name="Huang E.J."/>
            <person name="Li L.F."/>
            <person name="Wei W."/>
            <person name="Gao Y.C."/>
            <person name="Liu J.Z."/>
            <person name="Shao H.Z."/>
            <person name="Wang X."/>
            <person name="Wang C.C."/>
            <person name="Yang T.C."/>
            <person name="Huo Q.B."/>
            <person name="Li W."/>
            <person name="Chen H.Y."/>
            <person name="Chen S.E."/>
            <person name="Zhou L.G."/>
            <person name="Ni X.B."/>
            <person name="Tian J.H."/>
            <person name="Sheng Y."/>
            <person name="Liu T."/>
            <person name="Pan Y.S."/>
            <person name="Xia L.Y."/>
            <person name="Li J."/>
            <person name="Zhao F."/>
            <person name="Cao W.C."/>
        </authorList>
    </citation>
    <scope>NUCLEOTIDE SEQUENCE</scope>
    <source>
        <strain evidence="15">Rmic-2018</strain>
    </source>
</reference>
<evidence type="ECO:0000256" key="2">
    <source>
        <dbReference type="ARBA" id="ARBA00008685"/>
    </source>
</evidence>
<dbReference type="InterPro" id="IPR015683">
    <property type="entry name" value="Ionotropic_Glu_rcpt"/>
</dbReference>
<keyword evidence="11" id="KW-0407">Ion channel</keyword>
<comment type="subcellular location">
    <subcellularLocation>
        <location evidence="1">Membrane</location>
        <topology evidence="1">Multi-pass membrane protein</topology>
    </subcellularLocation>
</comment>
<dbReference type="AlphaFoldDB" id="A0A9J6DIZ0"/>
<evidence type="ECO:0000313" key="16">
    <source>
        <dbReference type="Proteomes" id="UP000821866"/>
    </source>
</evidence>
<evidence type="ECO:0000256" key="9">
    <source>
        <dbReference type="ARBA" id="ARBA00023180"/>
    </source>
</evidence>
<comment type="similarity">
    <text evidence="2">Belongs to the glutamate-gated ion channel (TC 1.A.10.1) family.</text>
</comment>
<dbReference type="InterPro" id="IPR019594">
    <property type="entry name" value="Glu/Gly-bd"/>
</dbReference>
<dbReference type="SUPFAM" id="SSF53822">
    <property type="entry name" value="Periplasmic binding protein-like I"/>
    <property type="match status" value="1"/>
</dbReference>
<feature type="domain" description="Ionotropic glutamate receptor L-glutamate and glycine-binding" evidence="14">
    <location>
        <begin position="226"/>
        <end position="286"/>
    </location>
</feature>
<dbReference type="Gene3D" id="1.10.287.70">
    <property type="match status" value="1"/>
</dbReference>
<sequence>MVVRGVVTAAAAPKLLLYGNRNESLMDFHMADLKDFIYSKAKVTSLRIVDVDDPVAAMLDKKIDALEAANAPTLAAPGEQEKEEDYEGDDDDHVKFPLKLSTDAAMLYDAVKLFALSLIEWNGGKDAAFPALDCREDKVADDNNTDELIAVMKKVNAFDGLTGVVKLDNKGVRTDIKLYVSELGFDGLEEIGTWSPSIGLNITEDEEDEDDEDDEVLRVLSVPVSPFMMVNEVDGKSVYSGFCVDLLDKLSQELNFKYELHVMSDGARGAPNDTGHWSGMIGDVIAGKADVALADLTITEMRERVIDFTLPYMTAGLVAKADVALADLTITEMRERVIDFTLPYMTAGLVAVTKKGQPRSPGGIWAFFLPLTREESGGPLCLAGALLFVWIYILLATACTVFVMYISARLSFREWMLVDDGKGGECMENRLNLFNCFLFVLTTLLHQRVSLDPR</sequence>
<dbReference type="PANTHER" id="PTHR18966">
    <property type="entry name" value="IONOTROPIC GLUTAMATE RECEPTOR"/>
    <property type="match status" value="1"/>
</dbReference>
<dbReference type="Gene3D" id="3.40.50.2300">
    <property type="match status" value="2"/>
</dbReference>
<evidence type="ECO:0000256" key="7">
    <source>
        <dbReference type="ARBA" id="ARBA00023136"/>
    </source>
</evidence>
<keyword evidence="16" id="KW-1185">Reference proteome</keyword>
<keyword evidence="3" id="KW-0813">Transport</keyword>
<gene>
    <name evidence="15" type="ORF">HPB51_018703</name>
</gene>
<dbReference type="SMART" id="SM00079">
    <property type="entry name" value="PBPe"/>
    <property type="match status" value="1"/>
</dbReference>
<protein>
    <submittedName>
        <fullName evidence="15">Uncharacterized protein</fullName>
    </submittedName>
</protein>
<dbReference type="InterPro" id="IPR028082">
    <property type="entry name" value="Peripla_BP_I"/>
</dbReference>
<keyword evidence="10" id="KW-1071">Ligand-gated ion channel</keyword>
<dbReference type="InterPro" id="IPR001320">
    <property type="entry name" value="Iontro_rcpt_C"/>
</dbReference>
<evidence type="ECO:0000259" key="13">
    <source>
        <dbReference type="SMART" id="SM00079"/>
    </source>
</evidence>
<dbReference type="Pfam" id="PF10613">
    <property type="entry name" value="Lig_chan-Glu_bd"/>
    <property type="match status" value="2"/>
</dbReference>
<dbReference type="GO" id="GO:0015276">
    <property type="term" value="F:ligand-gated monoatomic ion channel activity"/>
    <property type="evidence" value="ECO:0007669"/>
    <property type="project" value="InterPro"/>
</dbReference>
<evidence type="ECO:0000256" key="11">
    <source>
        <dbReference type="ARBA" id="ARBA00023303"/>
    </source>
</evidence>
<dbReference type="SUPFAM" id="SSF53850">
    <property type="entry name" value="Periplasmic binding protein-like II"/>
    <property type="match status" value="2"/>
</dbReference>
<reference evidence="15" key="2">
    <citation type="submission" date="2021-09" db="EMBL/GenBank/DDBJ databases">
        <authorList>
            <person name="Jia N."/>
            <person name="Wang J."/>
            <person name="Shi W."/>
            <person name="Du L."/>
            <person name="Sun Y."/>
            <person name="Zhan W."/>
            <person name="Jiang J."/>
            <person name="Wang Q."/>
            <person name="Zhang B."/>
            <person name="Ji P."/>
            <person name="Sakyi L.B."/>
            <person name="Cui X."/>
            <person name="Yuan T."/>
            <person name="Jiang B."/>
            <person name="Yang W."/>
            <person name="Lam T.T.-Y."/>
            <person name="Chang Q."/>
            <person name="Ding S."/>
            <person name="Wang X."/>
            <person name="Zhu J."/>
            <person name="Ruan X."/>
            <person name="Zhao L."/>
            <person name="Wei J."/>
            <person name="Que T."/>
            <person name="Du C."/>
            <person name="Cheng J."/>
            <person name="Dai P."/>
            <person name="Han X."/>
            <person name="Huang E."/>
            <person name="Gao Y."/>
            <person name="Liu J."/>
            <person name="Shao H."/>
            <person name="Ye R."/>
            <person name="Li L."/>
            <person name="Wei W."/>
            <person name="Wang X."/>
            <person name="Wang C."/>
            <person name="Huo Q."/>
            <person name="Li W."/>
            <person name="Guo W."/>
            <person name="Chen H."/>
            <person name="Chen S."/>
            <person name="Zhou L."/>
            <person name="Zhou L."/>
            <person name="Ni X."/>
            <person name="Tian J."/>
            <person name="Zhou Y."/>
            <person name="Sheng Y."/>
            <person name="Liu T."/>
            <person name="Pan Y."/>
            <person name="Xia L."/>
            <person name="Li J."/>
            <person name="Zhao F."/>
            <person name="Cao W."/>
        </authorList>
    </citation>
    <scope>NUCLEOTIDE SEQUENCE</scope>
    <source>
        <strain evidence="15">Rmic-2018</strain>
        <tissue evidence="15">Larvae</tissue>
    </source>
</reference>
<dbReference type="Gene3D" id="3.40.190.10">
    <property type="entry name" value="Periplasmic binding protein-like II"/>
    <property type="match status" value="2"/>
</dbReference>
<organism evidence="15 16">
    <name type="scientific">Rhipicephalus microplus</name>
    <name type="common">Cattle tick</name>
    <name type="synonym">Boophilus microplus</name>
    <dbReference type="NCBI Taxonomy" id="6941"/>
    <lineage>
        <taxon>Eukaryota</taxon>
        <taxon>Metazoa</taxon>
        <taxon>Ecdysozoa</taxon>
        <taxon>Arthropoda</taxon>
        <taxon>Chelicerata</taxon>
        <taxon>Arachnida</taxon>
        <taxon>Acari</taxon>
        <taxon>Parasitiformes</taxon>
        <taxon>Ixodida</taxon>
        <taxon>Ixodoidea</taxon>
        <taxon>Ixodidae</taxon>
        <taxon>Rhipicephalinae</taxon>
        <taxon>Rhipicephalus</taxon>
        <taxon>Boophilus</taxon>
    </lineage>
</organism>
<evidence type="ECO:0000256" key="12">
    <source>
        <dbReference type="SAM" id="Phobius"/>
    </source>
</evidence>
<evidence type="ECO:0000256" key="3">
    <source>
        <dbReference type="ARBA" id="ARBA00022448"/>
    </source>
</evidence>
<evidence type="ECO:0000256" key="1">
    <source>
        <dbReference type="ARBA" id="ARBA00004141"/>
    </source>
</evidence>
<keyword evidence="8" id="KW-0675">Receptor</keyword>
<evidence type="ECO:0000313" key="15">
    <source>
        <dbReference type="EMBL" id="KAH8021854.1"/>
    </source>
</evidence>
<dbReference type="Proteomes" id="UP000821866">
    <property type="component" value="Chromosome 7"/>
</dbReference>
<keyword evidence="9" id="KW-0325">Glycoprotein</keyword>
<dbReference type="GO" id="GO:0016020">
    <property type="term" value="C:membrane"/>
    <property type="evidence" value="ECO:0007669"/>
    <property type="project" value="UniProtKB-SubCell"/>
</dbReference>
<evidence type="ECO:0000256" key="10">
    <source>
        <dbReference type="ARBA" id="ARBA00023286"/>
    </source>
</evidence>
<keyword evidence="6" id="KW-0406">Ion transport</keyword>
<evidence type="ECO:0000256" key="6">
    <source>
        <dbReference type="ARBA" id="ARBA00023065"/>
    </source>
</evidence>
<evidence type="ECO:0000256" key="5">
    <source>
        <dbReference type="ARBA" id="ARBA00022989"/>
    </source>
</evidence>
<dbReference type="EMBL" id="JABSTU010000009">
    <property type="protein sequence ID" value="KAH8021854.1"/>
    <property type="molecule type" value="Genomic_DNA"/>
</dbReference>
<keyword evidence="5 12" id="KW-1133">Transmembrane helix</keyword>
<dbReference type="SMART" id="SM00918">
    <property type="entry name" value="Lig_chan-Glu_bd"/>
    <property type="match status" value="1"/>
</dbReference>
<keyword evidence="4 12" id="KW-0812">Transmembrane</keyword>
<evidence type="ECO:0000259" key="14">
    <source>
        <dbReference type="SMART" id="SM00918"/>
    </source>
</evidence>
<proteinExistence type="inferred from homology"/>
<accession>A0A9J6DIZ0</accession>
<dbReference type="FunFam" id="3.40.190.10:FF:000024">
    <property type="entry name" value="Glutamate receptor, ionotropic, delta 1"/>
    <property type="match status" value="1"/>
</dbReference>
<feature type="transmembrane region" description="Helical" evidence="12">
    <location>
        <begin position="382"/>
        <end position="406"/>
    </location>
</feature>